<evidence type="ECO:0000259" key="10">
    <source>
        <dbReference type="Pfam" id="PF02397"/>
    </source>
</evidence>
<accession>A0ABV7GTR2</accession>
<evidence type="ECO:0000256" key="5">
    <source>
        <dbReference type="ARBA" id="ARBA00022692"/>
    </source>
</evidence>
<comment type="similarity">
    <text evidence="2">Belongs to the bacterial sugar transferase family.</text>
</comment>
<comment type="subcellular location">
    <subcellularLocation>
        <location evidence="1">Cell membrane</location>
    </subcellularLocation>
</comment>
<name>A0ABV7GTR2_9RHOB</name>
<dbReference type="Pfam" id="PF02397">
    <property type="entry name" value="Bac_transf"/>
    <property type="match status" value="1"/>
</dbReference>
<dbReference type="PANTHER" id="PTHR30576:SF4">
    <property type="entry name" value="UNDECAPRENYL-PHOSPHATE GALACTOSE PHOSPHOTRANSFERASE"/>
    <property type="match status" value="1"/>
</dbReference>
<keyword evidence="12" id="KW-1185">Reference proteome</keyword>
<keyword evidence="6 9" id="KW-1133">Transmembrane helix</keyword>
<evidence type="ECO:0000256" key="9">
    <source>
        <dbReference type="SAM" id="Phobius"/>
    </source>
</evidence>
<keyword evidence="3" id="KW-1003">Cell membrane</keyword>
<dbReference type="Proteomes" id="UP001595632">
    <property type="component" value="Unassembled WGS sequence"/>
</dbReference>
<dbReference type="GO" id="GO:0016740">
    <property type="term" value="F:transferase activity"/>
    <property type="evidence" value="ECO:0007669"/>
    <property type="project" value="UniProtKB-KW"/>
</dbReference>
<keyword evidence="5 9" id="KW-0812">Transmembrane</keyword>
<evidence type="ECO:0000256" key="7">
    <source>
        <dbReference type="ARBA" id="ARBA00023136"/>
    </source>
</evidence>
<keyword evidence="8" id="KW-0270">Exopolysaccharide synthesis</keyword>
<reference evidence="12" key="1">
    <citation type="journal article" date="2019" name="Int. J. Syst. Evol. Microbiol.">
        <title>The Global Catalogue of Microorganisms (GCM) 10K type strain sequencing project: providing services to taxonomists for standard genome sequencing and annotation.</title>
        <authorList>
            <consortium name="The Broad Institute Genomics Platform"/>
            <consortium name="The Broad Institute Genome Sequencing Center for Infectious Disease"/>
            <person name="Wu L."/>
            <person name="Ma J."/>
        </authorList>
    </citation>
    <scope>NUCLEOTIDE SEQUENCE [LARGE SCALE GENOMIC DNA]</scope>
    <source>
        <strain evidence="12">KCTC 52366</strain>
    </source>
</reference>
<evidence type="ECO:0000256" key="6">
    <source>
        <dbReference type="ARBA" id="ARBA00022989"/>
    </source>
</evidence>
<dbReference type="EMBL" id="JBHRTB010000010">
    <property type="protein sequence ID" value="MFC3145039.1"/>
    <property type="molecule type" value="Genomic_DNA"/>
</dbReference>
<evidence type="ECO:0000313" key="11">
    <source>
        <dbReference type="EMBL" id="MFC3145039.1"/>
    </source>
</evidence>
<proteinExistence type="inferred from homology"/>
<dbReference type="RefSeq" id="WP_275634240.1">
    <property type="nucleotide sequence ID" value="NZ_JARGYD010000008.1"/>
</dbReference>
<evidence type="ECO:0000256" key="2">
    <source>
        <dbReference type="ARBA" id="ARBA00006464"/>
    </source>
</evidence>
<keyword evidence="4 11" id="KW-0808">Transferase</keyword>
<feature type="domain" description="Bacterial sugar transferase" evidence="10">
    <location>
        <begin position="2"/>
        <end position="191"/>
    </location>
</feature>
<evidence type="ECO:0000256" key="8">
    <source>
        <dbReference type="ARBA" id="ARBA00023169"/>
    </source>
</evidence>
<protein>
    <submittedName>
        <fullName evidence="11">Sugar transferase</fullName>
    </submittedName>
</protein>
<organism evidence="11 12">
    <name type="scientific">Psychromarinibacter halotolerans</name>
    <dbReference type="NCBI Taxonomy" id="1775175"/>
    <lineage>
        <taxon>Bacteria</taxon>
        <taxon>Pseudomonadati</taxon>
        <taxon>Pseudomonadota</taxon>
        <taxon>Alphaproteobacteria</taxon>
        <taxon>Rhodobacterales</taxon>
        <taxon>Paracoccaceae</taxon>
        <taxon>Psychromarinibacter</taxon>
    </lineage>
</organism>
<sequence length="196" mass="22076">MADLLACAFLLPICIPLIAVFWLLIRRDGGPGFFLQDRVGRNGETFKCYKLRTMVVNAESVLDEMCKKDPELAAEWKRDQKLQIDPRITRLGAFMRKTSIDELPQIFNVLTGDMSLVGPRPMLTNQRELYTSAGGGTGYFAMRPGITGPWQVDGRGETAFVDRIGYDNRYWAEVSFGKDLSYLARTVKVLLRQTGA</sequence>
<keyword evidence="7 9" id="KW-0472">Membrane</keyword>
<dbReference type="PANTHER" id="PTHR30576">
    <property type="entry name" value="COLANIC BIOSYNTHESIS UDP-GLUCOSE LIPID CARRIER TRANSFERASE"/>
    <property type="match status" value="1"/>
</dbReference>
<evidence type="ECO:0000256" key="4">
    <source>
        <dbReference type="ARBA" id="ARBA00022679"/>
    </source>
</evidence>
<gene>
    <name evidence="11" type="ORF">ACFOGP_20125</name>
</gene>
<comment type="caution">
    <text evidence="11">The sequence shown here is derived from an EMBL/GenBank/DDBJ whole genome shotgun (WGS) entry which is preliminary data.</text>
</comment>
<evidence type="ECO:0000256" key="1">
    <source>
        <dbReference type="ARBA" id="ARBA00004236"/>
    </source>
</evidence>
<feature type="transmembrane region" description="Helical" evidence="9">
    <location>
        <begin position="6"/>
        <end position="25"/>
    </location>
</feature>
<dbReference type="InterPro" id="IPR003362">
    <property type="entry name" value="Bact_transf"/>
</dbReference>
<evidence type="ECO:0000256" key="3">
    <source>
        <dbReference type="ARBA" id="ARBA00022475"/>
    </source>
</evidence>
<evidence type="ECO:0000313" key="12">
    <source>
        <dbReference type="Proteomes" id="UP001595632"/>
    </source>
</evidence>